<gene>
    <name evidence="5" type="ORF">KTT_36580</name>
</gene>
<evidence type="ECO:0000313" key="6">
    <source>
        <dbReference type="Proteomes" id="UP000287352"/>
    </source>
</evidence>
<keyword evidence="2 3" id="KW-0732">Signal</keyword>
<sequence>MSVNPVVRISKVLSLLTVTLLVLAGVSACGTSSDSTQDTITIGASLSLKGDFSDSGLGLKKGYELWADNINKSGGLLGKQIKIDILDDGGTPAQVTTNINTLIHNHKDSLVLGEVITGLAIPGFETADRYGYAYISPGGLTGKITAAEKDDNKHNVFGISLPIKSYLSSFDQYVLSLPADQKPQTVAFMGSQSPFATQQLAFSKAEIGDKLKVVLDAGGSYPEETTDYTPMAQQVVNSKADIVVLGSGSSAEAGAFIKAFKQQHYNPKALIATGGPDEGKAFLDAVGGADTAEGVFVPNSGWYPQIKNYQNDVFTKSYVAKYGGTADEIASDTVQGYAAGQVLEQAVKKANSFDNAKLQDVLKSASFDTVQGPVQFDETDHTNKVAIPFLFQWLSGHLQAVYPANEAQANPEYPKKTW</sequence>
<dbReference type="InterPro" id="IPR028081">
    <property type="entry name" value="Leu-bd"/>
</dbReference>
<dbReference type="Gene3D" id="3.40.50.2300">
    <property type="match status" value="2"/>
</dbReference>
<dbReference type="InterPro" id="IPR028082">
    <property type="entry name" value="Peripla_BP_I"/>
</dbReference>
<dbReference type="EMBL" id="BIFR01000001">
    <property type="protein sequence ID" value="GCE13799.1"/>
    <property type="molecule type" value="Genomic_DNA"/>
</dbReference>
<reference evidence="6" key="1">
    <citation type="submission" date="2018-12" db="EMBL/GenBank/DDBJ databases">
        <title>Tengunoibacter tsumagoiensis gen. nov., sp. nov., Dictyobacter kobayashii sp. nov., D. alpinus sp. nov., and D. joshuensis sp. nov. and description of Dictyobacteraceae fam. nov. within the order Ktedonobacterales isolated from Tengu-no-mugimeshi.</title>
        <authorList>
            <person name="Wang C.M."/>
            <person name="Zheng Y."/>
            <person name="Sakai Y."/>
            <person name="Toyoda A."/>
            <person name="Minakuchi Y."/>
            <person name="Abe K."/>
            <person name="Yokota A."/>
            <person name="Yabe S."/>
        </authorList>
    </citation>
    <scope>NUCLEOTIDE SEQUENCE [LARGE SCALE GENOMIC DNA]</scope>
    <source>
        <strain evidence="6">Uno3</strain>
    </source>
</reference>
<evidence type="ECO:0000256" key="3">
    <source>
        <dbReference type="SAM" id="SignalP"/>
    </source>
</evidence>
<dbReference type="Proteomes" id="UP000287352">
    <property type="component" value="Unassembled WGS sequence"/>
</dbReference>
<accession>A0A402A409</accession>
<protein>
    <submittedName>
        <fullName evidence="5">Branched-chain amino acid ABC transporter substrate-binding protein</fullName>
    </submittedName>
</protein>
<dbReference type="InterPro" id="IPR051010">
    <property type="entry name" value="BCAA_transport"/>
</dbReference>
<dbReference type="CDD" id="cd06338">
    <property type="entry name" value="PBP1_ABC_ligand_binding-like"/>
    <property type="match status" value="1"/>
</dbReference>
<dbReference type="PANTHER" id="PTHR30483:SF37">
    <property type="entry name" value="ABC TRANSPORTER SUBSTRATE-BINDING PROTEIN"/>
    <property type="match status" value="1"/>
</dbReference>
<proteinExistence type="inferred from homology"/>
<feature type="signal peptide" evidence="3">
    <location>
        <begin position="1"/>
        <end position="24"/>
    </location>
</feature>
<dbReference type="SUPFAM" id="SSF53822">
    <property type="entry name" value="Periplasmic binding protein-like I"/>
    <property type="match status" value="1"/>
</dbReference>
<evidence type="ECO:0000313" key="5">
    <source>
        <dbReference type="EMBL" id="GCE13799.1"/>
    </source>
</evidence>
<feature type="domain" description="Leucine-binding protein" evidence="4">
    <location>
        <begin position="39"/>
        <end position="384"/>
    </location>
</feature>
<feature type="chain" id="PRO_5019132016" evidence="3">
    <location>
        <begin position="25"/>
        <end position="418"/>
    </location>
</feature>
<name>A0A402A409_9CHLR</name>
<organism evidence="5 6">
    <name type="scientific">Tengunoibacter tsumagoiensis</name>
    <dbReference type="NCBI Taxonomy" id="2014871"/>
    <lineage>
        <taxon>Bacteria</taxon>
        <taxon>Bacillati</taxon>
        <taxon>Chloroflexota</taxon>
        <taxon>Ktedonobacteria</taxon>
        <taxon>Ktedonobacterales</taxon>
        <taxon>Dictyobacteraceae</taxon>
        <taxon>Tengunoibacter</taxon>
    </lineage>
</organism>
<dbReference type="RefSeq" id="WP_161975584.1">
    <property type="nucleotide sequence ID" value="NZ_BIFR01000001.1"/>
</dbReference>
<evidence type="ECO:0000256" key="1">
    <source>
        <dbReference type="ARBA" id="ARBA00010062"/>
    </source>
</evidence>
<evidence type="ECO:0000259" key="4">
    <source>
        <dbReference type="Pfam" id="PF13458"/>
    </source>
</evidence>
<evidence type="ECO:0000256" key="2">
    <source>
        <dbReference type="ARBA" id="ARBA00022729"/>
    </source>
</evidence>
<dbReference type="Pfam" id="PF13458">
    <property type="entry name" value="Peripla_BP_6"/>
    <property type="match status" value="1"/>
</dbReference>
<dbReference type="AlphaFoldDB" id="A0A402A409"/>
<comment type="caution">
    <text evidence="5">The sequence shown here is derived from an EMBL/GenBank/DDBJ whole genome shotgun (WGS) entry which is preliminary data.</text>
</comment>
<keyword evidence="6" id="KW-1185">Reference proteome</keyword>
<comment type="similarity">
    <text evidence="1">Belongs to the leucine-binding protein family.</text>
</comment>
<dbReference type="PANTHER" id="PTHR30483">
    <property type="entry name" value="LEUCINE-SPECIFIC-BINDING PROTEIN"/>
    <property type="match status" value="1"/>
</dbReference>